<dbReference type="InterPro" id="IPR015422">
    <property type="entry name" value="PyrdxlP-dep_Trfase_small"/>
</dbReference>
<protein>
    <recommendedName>
        <fullName evidence="2">Aspartate aminotransferase</fullName>
    </recommendedName>
</protein>
<sequence>GNKHCRTGNYFPGGIVAVDSFSNEDFNSIRMQFKSSPASGFYITPGAGRNEVRIAYVLKKQDLTRALFVLQKALEAYPGRT</sequence>
<organism evidence="1">
    <name type="scientific">termite gut metagenome</name>
    <dbReference type="NCBI Taxonomy" id="433724"/>
    <lineage>
        <taxon>unclassified sequences</taxon>
        <taxon>metagenomes</taxon>
        <taxon>organismal metagenomes</taxon>
    </lineage>
</organism>
<dbReference type="AlphaFoldDB" id="A0A5J4QQW6"/>
<comment type="caution">
    <text evidence="1">The sequence shown here is derived from an EMBL/GenBank/DDBJ whole genome shotgun (WGS) entry which is preliminary data.</text>
</comment>
<dbReference type="EMBL" id="SNRY01002813">
    <property type="protein sequence ID" value="KAA6323404.1"/>
    <property type="molecule type" value="Genomic_DNA"/>
</dbReference>
<feature type="non-terminal residue" evidence="1">
    <location>
        <position position="1"/>
    </location>
</feature>
<reference evidence="1" key="1">
    <citation type="submission" date="2019-03" db="EMBL/GenBank/DDBJ databases">
        <title>Single cell metagenomics reveals metabolic interactions within the superorganism composed of flagellate Streblomastix strix and complex community of Bacteroidetes bacteria on its surface.</title>
        <authorList>
            <person name="Treitli S.C."/>
            <person name="Kolisko M."/>
            <person name="Husnik F."/>
            <person name="Keeling P."/>
            <person name="Hampl V."/>
        </authorList>
    </citation>
    <scope>NUCLEOTIDE SEQUENCE</scope>
    <source>
        <strain evidence="1">STM</strain>
    </source>
</reference>
<proteinExistence type="predicted"/>
<evidence type="ECO:0000313" key="1">
    <source>
        <dbReference type="EMBL" id="KAA6323404.1"/>
    </source>
</evidence>
<dbReference type="Gene3D" id="3.90.1150.10">
    <property type="entry name" value="Aspartate Aminotransferase, domain 1"/>
    <property type="match status" value="1"/>
</dbReference>
<accession>A0A5J4QQW6</accession>
<gene>
    <name evidence="1" type="ORF">EZS27_027146</name>
</gene>
<evidence type="ECO:0008006" key="2">
    <source>
        <dbReference type="Google" id="ProtNLM"/>
    </source>
</evidence>
<name>A0A5J4QQW6_9ZZZZ</name>